<dbReference type="GO" id="GO:0000287">
    <property type="term" value="F:magnesium ion binding"/>
    <property type="evidence" value="ECO:0007669"/>
    <property type="project" value="InterPro"/>
</dbReference>
<dbReference type="PANTHER" id="PTHR43007">
    <property type="entry name" value="2-PHOSPHO-L-LACTATE TRANSFERASE"/>
    <property type="match status" value="1"/>
</dbReference>
<dbReference type="HAMAP" id="MF_01257">
    <property type="entry name" value="CofD"/>
    <property type="match status" value="1"/>
</dbReference>
<protein>
    <submittedName>
        <fullName evidence="3">LPPG--FO 2-phospho-L-lactate transferase</fullName>
    </submittedName>
</protein>
<evidence type="ECO:0000313" key="3">
    <source>
        <dbReference type="EMBL" id="GLK84156.1"/>
    </source>
</evidence>
<sequence length="323" mass="34268">MMARPDENSRAQVLALCGGIGGAKLALGLYRTLAPGHLTVAVNTGDDFTHLGLHVSPDIDTVAYTLAGLNDTERGWGLAGESWHFMEALGRLGGETWFQLGDHDLATHVLRTQRLAAGETLSQVTAALAARLGLHGRLLPMSDDPVRTLVDTDEGRLAFQNYFVAQRCRPRVTAISFAGAKEAKVQEDVLALLADGTLAAIVICPSNPYLSVDPMLAIPGLRAALKASPAPVIAVSPIVAGKAVKGPTAKIMEELGLPVSSRAVAEHYGDLLDGFILDDSDAVETARLGVPTVATRTLMETLEDRERLARSVLNFASGLRRHG</sequence>
<dbReference type="AlphaFoldDB" id="A0A9W6JX23"/>
<gene>
    <name evidence="3" type="ORF">GCM10017653_22260</name>
</gene>
<dbReference type="RefSeq" id="WP_213358460.1">
    <property type="nucleotide sequence ID" value="NZ_BSFM01000012.1"/>
</dbReference>
<accession>A0A9W6JX23</accession>
<dbReference type="Proteomes" id="UP001143330">
    <property type="component" value="Unassembled WGS sequence"/>
</dbReference>
<dbReference type="Gene3D" id="3.40.50.10680">
    <property type="entry name" value="CofD-like domains"/>
    <property type="match status" value="1"/>
</dbReference>
<dbReference type="SUPFAM" id="SSF142338">
    <property type="entry name" value="CofD-like"/>
    <property type="match status" value="1"/>
</dbReference>
<dbReference type="EMBL" id="BSFM01000012">
    <property type="protein sequence ID" value="GLK84156.1"/>
    <property type="molecule type" value="Genomic_DNA"/>
</dbReference>
<dbReference type="NCBIfam" id="TIGR01819">
    <property type="entry name" value="F420_cofD"/>
    <property type="match status" value="1"/>
</dbReference>
<organism evidence="3 4">
    <name type="scientific">Ancylobacter defluvii</name>
    <dbReference type="NCBI Taxonomy" id="1282440"/>
    <lineage>
        <taxon>Bacteria</taxon>
        <taxon>Pseudomonadati</taxon>
        <taxon>Pseudomonadota</taxon>
        <taxon>Alphaproteobacteria</taxon>
        <taxon>Hyphomicrobiales</taxon>
        <taxon>Xanthobacteraceae</taxon>
        <taxon>Ancylobacter</taxon>
    </lineage>
</organism>
<keyword evidence="1 3" id="KW-0808">Transferase</keyword>
<evidence type="ECO:0000256" key="2">
    <source>
        <dbReference type="ARBA" id="ARBA00022842"/>
    </source>
</evidence>
<dbReference type="Gene3D" id="1.10.8.240">
    <property type="entry name" value="CofD-like domain"/>
    <property type="match status" value="1"/>
</dbReference>
<evidence type="ECO:0000313" key="4">
    <source>
        <dbReference type="Proteomes" id="UP001143330"/>
    </source>
</evidence>
<reference evidence="3" key="2">
    <citation type="submission" date="2023-01" db="EMBL/GenBank/DDBJ databases">
        <authorList>
            <person name="Sun Q."/>
            <person name="Evtushenko L."/>
        </authorList>
    </citation>
    <scope>NUCLEOTIDE SEQUENCE</scope>
    <source>
        <strain evidence="3">VKM B-2789</strain>
    </source>
</reference>
<dbReference type="InterPro" id="IPR010115">
    <property type="entry name" value="FbiA/CofD"/>
</dbReference>
<keyword evidence="4" id="KW-1185">Reference proteome</keyword>
<evidence type="ECO:0000256" key="1">
    <source>
        <dbReference type="ARBA" id="ARBA00022679"/>
    </source>
</evidence>
<dbReference type="InterPro" id="IPR002882">
    <property type="entry name" value="CofD"/>
</dbReference>
<dbReference type="Pfam" id="PF01933">
    <property type="entry name" value="CofD"/>
    <property type="match status" value="1"/>
</dbReference>
<name>A0A9W6JX23_9HYPH</name>
<dbReference type="InterPro" id="IPR038136">
    <property type="entry name" value="CofD-like_dom_sf"/>
</dbReference>
<dbReference type="CDD" id="cd07186">
    <property type="entry name" value="CofD_like"/>
    <property type="match status" value="1"/>
</dbReference>
<proteinExistence type="inferred from homology"/>
<keyword evidence="2" id="KW-0460">Magnesium</keyword>
<reference evidence="3" key="1">
    <citation type="journal article" date="2014" name="Int. J. Syst. Evol. Microbiol.">
        <title>Complete genome sequence of Corynebacterium casei LMG S-19264T (=DSM 44701T), isolated from a smear-ripened cheese.</title>
        <authorList>
            <consortium name="US DOE Joint Genome Institute (JGI-PGF)"/>
            <person name="Walter F."/>
            <person name="Albersmeier A."/>
            <person name="Kalinowski J."/>
            <person name="Ruckert C."/>
        </authorList>
    </citation>
    <scope>NUCLEOTIDE SEQUENCE</scope>
    <source>
        <strain evidence="3">VKM B-2789</strain>
    </source>
</reference>
<dbReference type="GO" id="GO:0043743">
    <property type="term" value="F:LPPG:FO 2-phospho-L-lactate transferase activity"/>
    <property type="evidence" value="ECO:0007669"/>
    <property type="project" value="InterPro"/>
</dbReference>
<dbReference type="PANTHER" id="PTHR43007:SF1">
    <property type="entry name" value="2-PHOSPHO-L-LACTATE TRANSFERASE"/>
    <property type="match status" value="1"/>
</dbReference>
<comment type="caution">
    <text evidence="3">The sequence shown here is derived from an EMBL/GenBank/DDBJ whole genome shotgun (WGS) entry which is preliminary data.</text>
</comment>